<sequence>MSRRVEKEALLASLTNKLFCAMLDEIVMDAAIEAHHDVLKGRSICTTCNTRCNAVHLPGSASSSSQTVPSSRPATPASADNKHAAHGTGTSTPNGTKLDGGTVYLDCVQCSRPIASNRYAPHLASCMGLSTARRSTARTNSKPKQSSDPGRSASPVTDDGNVSEDSRPLKSKSKSKSKRADEAEFNLKRKRDSLKTSPQVSPNKKQKQQKGSPVSRVKAEHDGMLSMPSLPSTNSHSMVPSKLRDSSTASFLDRSSPSSRGSSPDVGSIMTTVSSSFSGHSPTFASRGSNAKMVKGKGPPRPIPKRMSPPRPPPPSLLPDYIQDDAGDETGSSTDTDSS</sequence>
<feature type="compositionally biased region" description="Low complexity" evidence="11">
    <location>
        <begin position="60"/>
        <end position="71"/>
    </location>
</feature>
<feature type="compositionally biased region" description="Low complexity" evidence="11">
    <location>
        <begin position="253"/>
        <end position="268"/>
    </location>
</feature>
<dbReference type="GO" id="GO:0008270">
    <property type="term" value="F:zinc ion binding"/>
    <property type="evidence" value="ECO:0007669"/>
    <property type="project" value="UniProtKB-KW"/>
</dbReference>
<name>A0AA39NGP9_ARMTA</name>
<dbReference type="AlphaFoldDB" id="A0AA39NGP9"/>
<evidence type="ECO:0000256" key="2">
    <source>
        <dbReference type="ARBA" id="ARBA00022723"/>
    </source>
</evidence>
<proteinExistence type="inferred from homology"/>
<evidence type="ECO:0000313" key="13">
    <source>
        <dbReference type="Proteomes" id="UP001175211"/>
    </source>
</evidence>
<evidence type="ECO:0000256" key="4">
    <source>
        <dbReference type="ARBA" id="ARBA00022833"/>
    </source>
</evidence>
<keyword evidence="9" id="KW-0539">Nucleus</keyword>
<keyword evidence="6" id="KW-0805">Transcription regulation</keyword>
<organism evidence="12 13">
    <name type="scientific">Armillaria tabescens</name>
    <name type="common">Ringless honey mushroom</name>
    <name type="synonym">Agaricus tabescens</name>
    <dbReference type="NCBI Taxonomy" id="1929756"/>
    <lineage>
        <taxon>Eukaryota</taxon>
        <taxon>Fungi</taxon>
        <taxon>Dikarya</taxon>
        <taxon>Basidiomycota</taxon>
        <taxon>Agaricomycotina</taxon>
        <taxon>Agaricomycetes</taxon>
        <taxon>Agaricomycetidae</taxon>
        <taxon>Agaricales</taxon>
        <taxon>Marasmiineae</taxon>
        <taxon>Physalacriaceae</taxon>
        <taxon>Desarmillaria</taxon>
    </lineage>
</organism>
<dbReference type="Pfam" id="PF08209">
    <property type="entry name" value="Sgf11"/>
    <property type="match status" value="1"/>
</dbReference>
<accession>A0AA39NGP9</accession>
<feature type="compositionally biased region" description="Polar residues" evidence="11">
    <location>
        <begin position="132"/>
        <end position="149"/>
    </location>
</feature>
<dbReference type="GO" id="GO:0006325">
    <property type="term" value="P:chromatin organization"/>
    <property type="evidence" value="ECO:0007669"/>
    <property type="project" value="UniProtKB-KW"/>
</dbReference>
<keyword evidence="3" id="KW-0863">Zinc-finger</keyword>
<evidence type="ECO:0000256" key="8">
    <source>
        <dbReference type="ARBA" id="ARBA00023163"/>
    </source>
</evidence>
<keyword evidence="7 10" id="KW-0010">Activator</keyword>
<feature type="compositionally biased region" description="Pro residues" evidence="11">
    <location>
        <begin position="299"/>
        <end position="317"/>
    </location>
</feature>
<keyword evidence="2" id="KW-0479">Metal-binding</keyword>
<evidence type="ECO:0000256" key="7">
    <source>
        <dbReference type="ARBA" id="ARBA00023159"/>
    </source>
</evidence>
<dbReference type="RefSeq" id="XP_060336366.1">
    <property type="nucleotide sequence ID" value="XM_060471774.1"/>
</dbReference>
<dbReference type="Gene3D" id="3.30.160.60">
    <property type="entry name" value="Classic Zinc Finger"/>
    <property type="match status" value="1"/>
</dbReference>
<dbReference type="InterPro" id="IPR013246">
    <property type="entry name" value="SAGA_su_Sgf11"/>
</dbReference>
<dbReference type="Proteomes" id="UP001175211">
    <property type="component" value="Unassembled WGS sequence"/>
</dbReference>
<evidence type="ECO:0000256" key="6">
    <source>
        <dbReference type="ARBA" id="ARBA00023015"/>
    </source>
</evidence>
<keyword evidence="5" id="KW-0156">Chromatin regulator</keyword>
<protein>
    <recommendedName>
        <fullName evidence="10">SAGA-associated factor 11</fullName>
    </recommendedName>
</protein>
<keyword evidence="13" id="KW-1185">Reference proteome</keyword>
<comment type="subcellular location">
    <subcellularLocation>
        <location evidence="1 10">Nucleus</location>
    </subcellularLocation>
</comment>
<evidence type="ECO:0000256" key="11">
    <source>
        <dbReference type="SAM" id="MobiDB-lite"/>
    </source>
</evidence>
<gene>
    <name evidence="12" type="ORF">EV420DRAFT_1513875</name>
</gene>
<feature type="region of interest" description="Disordered" evidence="11">
    <location>
        <begin position="58"/>
        <end position="98"/>
    </location>
</feature>
<dbReference type="GO" id="GO:0005634">
    <property type="term" value="C:nucleus"/>
    <property type="evidence" value="ECO:0007669"/>
    <property type="project" value="UniProtKB-SubCell"/>
</dbReference>
<feature type="compositionally biased region" description="Basic and acidic residues" evidence="11">
    <location>
        <begin position="178"/>
        <end position="187"/>
    </location>
</feature>
<evidence type="ECO:0000256" key="5">
    <source>
        <dbReference type="ARBA" id="ARBA00022853"/>
    </source>
</evidence>
<dbReference type="GO" id="GO:0070461">
    <property type="term" value="C:SAGA-type complex"/>
    <property type="evidence" value="ECO:0007669"/>
    <property type="project" value="UniProtKB-ARBA"/>
</dbReference>
<evidence type="ECO:0000256" key="9">
    <source>
        <dbReference type="ARBA" id="ARBA00023242"/>
    </source>
</evidence>
<keyword evidence="4" id="KW-0862">Zinc</keyword>
<evidence type="ECO:0000256" key="10">
    <source>
        <dbReference type="RuleBase" id="RU261113"/>
    </source>
</evidence>
<dbReference type="GeneID" id="85355322"/>
<reference evidence="12" key="1">
    <citation type="submission" date="2023-06" db="EMBL/GenBank/DDBJ databases">
        <authorList>
            <consortium name="Lawrence Berkeley National Laboratory"/>
            <person name="Ahrendt S."/>
            <person name="Sahu N."/>
            <person name="Indic B."/>
            <person name="Wong-Bajracharya J."/>
            <person name="Merenyi Z."/>
            <person name="Ke H.-M."/>
            <person name="Monk M."/>
            <person name="Kocsube S."/>
            <person name="Drula E."/>
            <person name="Lipzen A."/>
            <person name="Balint B."/>
            <person name="Henrissat B."/>
            <person name="Andreopoulos B."/>
            <person name="Martin F.M."/>
            <person name="Harder C.B."/>
            <person name="Rigling D."/>
            <person name="Ford K.L."/>
            <person name="Foster G.D."/>
            <person name="Pangilinan J."/>
            <person name="Papanicolaou A."/>
            <person name="Barry K."/>
            <person name="LaButti K."/>
            <person name="Viragh M."/>
            <person name="Koriabine M."/>
            <person name="Yan M."/>
            <person name="Riley R."/>
            <person name="Champramary S."/>
            <person name="Plett K.L."/>
            <person name="Tsai I.J."/>
            <person name="Slot J."/>
            <person name="Sipos G."/>
            <person name="Plett J."/>
            <person name="Nagy L.G."/>
            <person name="Grigoriev I.V."/>
        </authorList>
    </citation>
    <scope>NUCLEOTIDE SEQUENCE</scope>
    <source>
        <strain evidence="12">CCBAS 213</strain>
    </source>
</reference>
<evidence type="ECO:0000256" key="3">
    <source>
        <dbReference type="ARBA" id="ARBA00022771"/>
    </source>
</evidence>
<feature type="compositionally biased region" description="Low complexity" evidence="11">
    <location>
        <begin position="329"/>
        <end position="339"/>
    </location>
</feature>
<evidence type="ECO:0000313" key="12">
    <source>
        <dbReference type="EMBL" id="KAK0465318.1"/>
    </source>
</evidence>
<dbReference type="EMBL" id="JAUEPS010000005">
    <property type="protein sequence ID" value="KAK0465318.1"/>
    <property type="molecule type" value="Genomic_DNA"/>
</dbReference>
<feature type="region of interest" description="Disordered" evidence="11">
    <location>
        <begin position="131"/>
        <end position="339"/>
    </location>
</feature>
<feature type="compositionally biased region" description="Polar residues" evidence="11">
    <location>
        <begin position="269"/>
        <end position="289"/>
    </location>
</feature>
<keyword evidence="8" id="KW-0804">Transcription</keyword>
<feature type="compositionally biased region" description="Polar residues" evidence="11">
    <location>
        <begin position="229"/>
        <end position="238"/>
    </location>
</feature>
<evidence type="ECO:0000256" key="1">
    <source>
        <dbReference type="ARBA" id="ARBA00004123"/>
    </source>
</evidence>
<comment type="similarity">
    <text evidence="10">Belongs to the SGF11 family.</text>
</comment>
<comment type="caution">
    <text evidence="12">The sequence shown here is derived from an EMBL/GenBank/DDBJ whole genome shotgun (WGS) entry which is preliminary data.</text>
</comment>